<evidence type="ECO:0000256" key="1">
    <source>
        <dbReference type="ARBA" id="ARBA00022490"/>
    </source>
</evidence>
<dbReference type="GO" id="GO:0016614">
    <property type="term" value="F:oxidoreductase activity, acting on CH-OH group of donors"/>
    <property type="evidence" value="ECO:0007669"/>
    <property type="project" value="InterPro"/>
</dbReference>
<keyword evidence="1" id="KW-0963">Cytoplasm</keyword>
<dbReference type="InterPro" id="IPR032837">
    <property type="entry name" value="G1PDH"/>
</dbReference>
<dbReference type="InterPro" id="IPR016205">
    <property type="entry name" value="Glycerol_DH"/>
</dbReference>
<dbReference type="Gene3D" id="3.40.50.1970">
    <property type="match status" value="1"/>
</dbReference>
<dbReference type="PANTHER" id="PTHR43616">
    <property type="entry name" value="GLYCEROL DEHYDROGENASE"/>
    <property type="match status" value="1"/>
</dbReference>
<reference evidence="10 11" key="1">
    <citation type="submission" date="2016-12" db="EMBL/GenBank/DDBJ databases">
        <authorList>
            <person name="Song W.-J."/>
            <person name="Kurnit D.M."/>
        </authorList>
    </citation>
    <scope>NUCLEOTIDE SEQUENCE [LARGE SCALE GENOMIC DNA]</scope>
    <source>
        <strain evidence="10 11">DSM 19599</strain>
    </source>
</reference>
<evidence type="ECO:0000256" key="5">
    <source>
        <dbReference type="ARBA" id="ARBA00023002"/>
    </source>
</evidence>
<keyword evidence="5" id="KW-0560">Oxidoreductase</keyword>
<name>A0A1M7ZP52_9HYPH</name>
<evidence type="ECO:0000256" key="7">
    <source>
        <dbReference type="ARBA" id="ARBA00023098"/>
    </source>
</evidence>
<keyword evidence="7" id="KW-0443">Lipid metabolism</keyword>
<dbReference type="GO" id="GO:0046872">
    <property type="term" value="F:metal ion binding"/>
    <property type="evidence" value="ECO:0007669"/>
    <property type="project" value="UniProtKB-KW"/>
</dbReference>
<keyword evidence="6" id="KW-0520">NAD</keyword>
<evidence type="ECO:0000256" key="2">
    <source>
        <dbReference type="ARBA" id="ARBA00022516"/>
    </source>
</evidence>
<keyword evidence="2" id="KW-0444">Lipid biosynthesis</keyword>
<keyword evidence="9" id="KW-1208">Phospholipid metabolism</keyword>
<accession>A0A1M7ZP52</accession>
<dbReference type="OrthoDB" id="8842430at2"/>
<dbReference type="Pfam" id="PF13685">
    <property type="entry name" value="Fe-ADH_2"/>
    <property type="match status" value="1"/>
</dbReference>
<dbReference type="STRING" id="1123029.SAMN02745172_03251"/>
<dbReference type="PANTHER" id="PTHR43616:SF5">
    <property type="entry name" value="GLYCEROL DEHYDROGENASE 1"/>
    <property type="match status" value="1"/>
</dbReference>
<dbReference type="GO" id="GO:0008654">
    <property type="term" value="P:phospholipid biosynthetic process"/>
    <property type="evidence" value="ECO:0007669"/>
    <property type="project" value="UniProtKB-KW"/>
</dbReference>
<protein>
    <submittedName>
        <fullName evidence="10">Glycerol-1-phosphate dehydrogenase [NAD(P)+]</fullName>
    </submittedName>
</protein>
<organism evidence="10 11">
    <name type="scientific">Pseudoxanthobacter soli DSM 19599</name>
    <dbReference type="NCBI Taxonomy" id="1123029"/>
    <lineage>
        <taxon>Bacteria</taxon>
        <taxon>Pseudomonadati</taxon>
        <taxon>Pseudomonadota</taxon>
        <taxon>Alphaproteobacteria</taxon>
        <taxon>Hyphomicrobiales</taxon>
        <taxon>Segnochrobactraceae</taxon>
        <taxon>Pseudoxanthobacter</taxon>
    </lineage>
</organism>
<keyword evidence="8" id="KW-0594">Phospholipid biosynthesis</keyword>
<sequence length="451" mass="47939">MNRPVTAREGGRAPSSASWTSLIDDVTAGRWIDPDTGQPAGVPFERVVIADDLGGAYADLVGSVMPAASYAVVSDHDTRDAQGAAIAAALGASAIEVVLDHPHADEGEVERLKDRTRGADALIAVGSGTINDLCKYATAQDGRPYSVFGTAPSMNGYTSTTASITLASGLKTTQPAHAARGVFIDLAVNAAAPSYLIAAGLGDSLCRSTAQVDWYFSHRMFGTAYLTAPYALQDEDERELLARSADLARGDRLAVGYLQRLLTLTGFGISVAKMSHPGSMGEHQISHWIDSFAGDRHPGTVHGQQVGVTSVTMARLQEAILSEASAPRIRPVQFDEADLRRRYPAAAVEACIAVCRAKTMDEAACERFNARLADLWPDLRPRLQAMSIPSAVLADHLRAAGGAATASELGIDIGLYRDALRHSPEMRDRYSFLDLAAGMGILDDFIAEEGR</sequence>
<dbReference type="Proteomes" id="UP000186406">
    <property type="component" value="Unassembled WGS sequence"/>
</dbReference>
<evidence type="ECO:0000256" key="3">
    <source>
        <dbReference type="ARBA" id="ARBA00022723"/>
    </source>
</evidence>
<evidence type="ECO:0000256" key="6">
    <source>
        <dbReference type="ARBA" id="ARBA00023027"/>
    </source>
</evidence>
<dbReference type="SUPFAM" id="SSF56796">
    <property type="entry name" value="Dehydroquinate synthase-like"/>
    <property type="match status" value="1"/>
</dbReference>
<gene>
    <name evidence="10" type="ORF">SAMN02745172_03251</name>
</gene>
<dbReference type="RefSeq" id="WP_073630551.1">
    <property type="nucleotide sequence ID" value="NZ_FRXO01000006.1"/>
</dbReference>
<keyword evidence="11" id="KW-1185">Reference proteome</keyword>
<evidence type="ECO:0000256" key="4">
    <source>
        <dbReference type="ARBA" id="ARBA00022857"/>
    </source>
</evidence>
<keyword evidence="3" id="KW-0479">Metal-binding</keyword>
<proteinExistence type="predicted"/>
<evidence type="ECO:0000256" key="9">
    <source>
        <dbReference type="ARBA" id="ARBA00023264"/>
    </source>
</evidence>
<evidence type="ECO:0000313" key="10">
    <source>
        <dbReference type="EMBL" id="SHO66592.1"/>
    </source>
</evidence>
<dbReference type="Gene3D" id="1.20.1090.10">
    <property type="entry name" value="Dehydroquinate synthase-like - alpha domain"/>
    <property type="match status" value="1"/>
</dbReference>
<keyword evidence="4" id="KW-0521">NADP</keyword>
<evidence type="ECO:0000313" key="11">
    <source>
        <dbReference type="Proteomes" id="UP000186406"/>
    </source>
</evidence>
<evidence type="ECO:0000256" key="8">
    <source>
        <dbReference type="ARBA" id="ARBA00023209"/>
    </source>
</evidence>
<dbReference type="EMBL" id="FRXO01000006">
    <property type="protein sequence ID" value="SHO66592.1"/>
    <property type="molecule type" value="Genomic_DNA"/>
</dbReference>
<dbReference type="AlphaFoldDB" id="A0A1M7ZP52"/>